<evidence type="ECO:0000256" key="4">
    <source>
        <dbReference type="ARBA" id="ARBA00022723"/>
    </source>
</evidence>
<evidence type="ECO:0000256" key="2">
    <source>
        <dbReference type="ARBA" id="ARBA00007255"/>
    </source>
</evidence>
<feature type="compositionally biased region" description="Polar residues" evidence="11">
    <location>
        <begin position="72"/>
        <end position="81"/>
    </location>
</feature>
<evidence type="ECO:0000256" key="10">
    <source>
        <dbReference type="RuleBase" id="RU363130"/>
    </source>
</evidence>
<evidence type="ECO:0000256" key="1">
    <source>
        <dbReference type="ARBA" id="ARBA00004273"/>
    </source>
</evidence>
<dbReference type="PROSITE" id="PS00822">
    <property type="entry name" value="CYTO_HEME_LYASE_2"/>
    <property type="match status" value="1"/>
</dbReference>
<dbReference type="InterPro" id="IPR000511">
    <property type="entry name" value="Holocyt_c/c1_synthase"/>
</dbReference>
<keyword evidence="3 10" id="KW-0349">Heme</keyword>
<feature type="compositionally biased region" description="Polar residues" evidence="11">
    <location>
        <begin position="53"/>
        <end position="64"/>
    </location>
</feature>
<keyword evidence="6 10" id="KW-0408">Iron</keyword>
<dbReference type="Pfam" id="PF01265">
    <property type="entry name" value="Cyto_heme_lyase"/>
    <property type="match status" value="1"/>
</dbReference>
<evidence type="ECO:0000256" key="6">
    <source>
        <dbReference type="ARBA" id="ARBA00023004"/>
    </source>
</evidence>
<keyword evidence="5 10" id="KW-0999">Mitochondrion inner membrane</keyword>
<protein>
    <recommendedName>
        <fullName evidence="10">Holocytochrome c-type synthase</fullName>
        <ecNumber evidence="10">4.4.1.17</ecNumber>
    </recommendedName>
</protein>
<comment type="function">
    <text evidence="10">Lyase that catalyzes the covalent linking of the heme group to the cytochrome C apoprotein to produce the mature functional cytochrome.</text>
</comment>
<keyword evidence="4 10" id="KW-0479">Metal-binding</keyword>
<evidence type="ECO:0000313" key="12">
    <source>
        <dbReference type="EMBL" id="OMJ16168.1"/>
    </source>
</evidence>
<feature type="region of interest" description="Disordered" evidence="11">
    <location>
        <begin position="1"/>
        <end position="89"/>
    </location>
</feature>
<sequence>MSSSDSKCPVNSDTTLTAPVLQPASGVANPTAGSCPVDHGELNPLNLMPNLPQTRSANQKTTLSTEREMSSIPRNINGTPKDSSEDDQNVWEYPSPQQFYNALERKGMGVEEDEIDVMVQIHNFLNEGAWEQVLKWEGLQKNKCEMIKLTRLQGRPHDLTPKARILSWFNGGVRPFDRHDWYVDRCGTQVRYVIDYYEAPAEGDNPVFNLDVRPALDSFDSLVSRFKMLFNKD</sequence>
<dbReference type="EC" id="4.4.1.17" evidence="10"/>
<evidence type="ECO:0000256" key="7">
    <source>
        <dbReference type="ARBA" id="ARBA00023128"/>
    </source>
</evidence>
<comment type="similarity">
    <text evidence="2 10">Belongs to the cytochrome c-type heme lyase family.</text>
</comment>
<evidence type="ECO:0000256" key="11">
    <source>
        <dbReference type="SAM" id="MobiDB-lite"/>
    </source>
</evidence>
<dbReference type="EMBL" id="LSSM01003987">
    <property type="protein sequence ID" value="OMJ16168.1"/>
    <property type="molecule type" value="Genomic_DNA"/>
</dbReference>
<evidence type="ECO:0000256" key="5">
    <source>
        <dbReference type="ARBA" id="ARBA00022792"/>
    </source>
</evidence>
<dbReference type="AlphaFoldDB" id="A0A1R1XNI1"/>
<dbReference type="PANTHER" id="PTHR12743">
    <property type="entry name" value="CYTOCHROME C1 HEME LYASE"/>
    <property type="match status" value="1"/>
</dbReference>
<evidence type="ECO:0000313" key="13">
    <source>
        <dbReference type="Proteomes" id="UP000187429"/>
    </source>
</evidence>
<feature type="compositionally biased region" description="Polar residues" evidence="11">
    <location>
        <begin position="1"/>
        <end position="17"/>
    </location>
</feature>
<evidence type="ECO:0000256" key="9">
    <source>
        <dbReference type="ARBA" id="ARBA00023239"/>
    </source>
</evidence>
<evidence type="ECO:0000256" key="3">
    <source>
        <dbReference type="ARBA" id="ARBA00022617"/>
    </source>
</evidence>
<dbReference type="GO" id="GO:0004408">
    <property type="term" value="F:holocytochrome-c synthase activity"/>
    <property type="evidence" value="ECO:0007669"/>
    <property type="project" value="UniProtKB-EC"/>
</dbReference>
<feature type="compositionally biased region" description="Low complexity" evidence="11">
    <location>
        <begin position="42"/>
        <end position="52"/>
    </location>
</feature>
<dbReference type="GO" id="GO:0005743">
    <property type="term" value="C:mitochondrial inner membrane"/>
    <property type="evidence" value="ECO:0007669"/>
    <property type="project" value="UniProtKB-SubCell"/>
</dbReference>
<comment type="catalytic activity">
    <reaction evidence="10">
        <text>holo-[cytochrome c] = apo-[cytochrome c] + heme b</text>
        <dbReference type="Rhea" id="RHEA:22648"/>
        <dbReference type="Rhea" id="RHEA-COMP:10725"/>
        <dbReference type="Rhea" id="RHEA-COMP:10726"/>
        <dbReference type="ChEBI" id="CHEBI:29950"/>
        <dbReference type="ChEBI" id="CHEBI:60344"/>
        <dbReference type="ChEBI" id="CHEBI:83739"/>
        <dbReference type="EC" id="4.4.1.17"/>
    </reaction>
</comment>
<dbReference type="GO" id="GO:0046872">
    <property type="term" value="F:metal ion binding"/>
    <property type="evidence" value="ECO:0007669"/>
    <property type="project" value="UniProtKB-KW"/>
</dbReference>
<gene>
    <name evidence="12" type="ORF">AYI69_g7935</name>
</gene>
<keyword evidence="7 10" id="KW-0496">Mitochondrion</keyword>
<proteinExistence type="inferred from homology"/>
<name>A0A1R1XNI1_9FUNG</name>
<organism evidence="12 13">
    <name type="scientific">Smittium culicis</name>
    <dbReference type="NCBI Taxonomy" id="133412"/>
    <lineage>
        <taxon>Eukaryota</taxon>
        <taxon>Fungi</taxon>
        <taxon>Fungi incertae sedis</taxon>
        <taxon>Zoopagomycota</taxon>
        <taxon>Kickxellomycotina</taxon>
        <taxon>Harpellomycetes</taxon>
        <taxon>Harpellales</taxon>
        <taxon>Legeriomycetaceae</taxon>
        <taxon>Smittium</taxon>
    </lineage>
</organism>
<reference evidence="13" key="1">
    <citation type="submission" date="2017-01" db="EMBL/GenBank/DDBJ databases">
        <authorList>
            <person name="Wang Y."/>
            <person name="White M."/>
            <person name="Kvist S."/>
            <person name="Moncalvo J.-M."/>
        </authorList>
    </citation>
    <scope>NUCLEOTIDE SEQUENCE [LARGE SCALE GENOMIC DNA]</scope>
    <source>
        <strain evidence="13">ID-206-W2</strain>
    </source>
</reference>
<dbReference type="PROSITE" id="PS51257">
    <property type="entry name" value="PROKAR_LIPOPROTEIN"/>
    <property type="match status" value="1"/>
</dbReference>
<comment type="caution">
    <text evidence="12">The sequence shown here is derived from an EMBL/GenBank/DDBJ whole genome shotgun (WGS) entry which is preliminary data.</text>
</comment>
<accession>A0A1R1XNI1</accession>
<dbReference type="PANTHER" id="PTHR12743:SF3">
    <property type="entry name" value="HOLOCYTOCHROME-C SYNTHASE"/>
    <property type="match status" value="1"/>
</dbReference>
<comment type="subcellular location">
    <subcellularLocation>
        <location evidence="1 10">Mitochondrion inner membrane</location>
    </subcellularLocation>
</comment>
<dbReference type="OrthoDB" id="4243at2759"/>
<evidence type="ECO:0000256" key="8">
    <source>
        <dbReference type="ARBA" id="ARBA00023136"/>
    </source>
</evidence>
<dbReference type="Proteomes" id="UP000187429">
    <property type="component" value="Unassembled WGS sequence"/>
</dbReference>
<keyword evidence="9 10" id="KW-0456">Lyase</keyword>
<keyword evidence="13" id="KW-1185">Reference proteome</keyword>
<keyword evidence="8 10" id="KW-0472">Membrane</keyword>